<keyword evidence="2" id="KW-1133">Transmembrane helix</keyword>
<dbReference type="PANTHER" id="PTHR43762:SF1">
    <property type="entry name" value="D-ARABINONO-1,4-LACTONE OXIDASE"/>
    <property type="match status" value="1"/>
</dbReference>
<keyword evidence="2" id="KW-0812">Transmembrane</keyword>
<dbReference type="InterPro" id="IPR036318">
    <property type="entry name" value="FAD-bd_PCMH-like_sf"/>
</dbReference>
<evidence type="ECO:0000256" key="2">
    <source>
        <dbReference type="SAM" id="Phobius"/>
    </source>
</evidence>
<evidence type="ECO:0000313" key="5">
    <source>
        <dbReference type="Proteomes" id="UP000523821"/>
    </source>
</evidence>
<sequence>MTGSAVFASWGNRLRIAHPVLRPATRDGAAAMVAGGPPGGLLAHGNGRSYGDVALNPGGALIAMRRLDRFIAFDPETGLLTCEAGVTLAEILAVLARPAADGSGWLLPVMPGTRFVTVGGAIANDVHGKNAHREGSFGRHVEAIELARSDAGRLVCTRTENAGLFAATLGGLGLTGLILSATLRLRRVAGLALETEDIRFDTLADFFRLDAESADGWEYTAAWVDCLARGPRLGRGLYSRARHAAGVAAPPPARAPRFSVPVTPPVSAVNGASLSAFNALYLRRLGSRRSRRAVRPYGPVLFPLDALGRWNRLYGPKGFFQFQAVVPPQAAEAATAELFAAIAASGQGSMLVVLKRFGAIASEGLLSFPMPGTSLALDFPDRGASTRALLARLEAIVMAAGGRLYPAKDETMARASFEAGYPAHAAFRAHIDPAFSSAFARRVGLLGDTVR</sequence>
<dbReference type="InterPro" id="IPR010031">
    <property type="entry name" value="FAD_lactone_oxidase-like"/>
</dbReference>
<dbReference type="InterPro" id="IPR006094">
    <property type="entry name" value="Oxid_FAD_bind_N"/>
</dbReference>
<keyword evidence="2" id="KW-0472">Membrane</keyword>
<keyword evidence="1" id="KW-0285">Flavoprotein</keyword>
<feature type="transmembrane region" description="Helical" evidence="2">
    <location>
        <begin position="162"/>
        <end position="183"/>
    </location>
</feature>
<dbReference type="InterPro" id="IPR016166">
    <property type="entry name" value="FAD-bd_PCMH"/>
</dbReference>
<evidence type="ECO:0000256" key="1">
    <source>
        <dbReference type="ARBA" id="ARBA00022827"/>
    </source>
</evidence>
<gene>
    <name evidence="4" type="ORF">GGQ63_001957</name>
</gene>
<dbReference type="RefSeq" id="WP_210308441.1">
    <property type="nucleotide sequence ID" value="NZ_JACHOO010000003.1"/>
</dbReference>
<accession>A0A7W9L1R1</accession>
<organism evidence="4 5">
    <name type="scientific">Prosthecomicrobium pneumaticum</name>
    <dbReference type="NCBI Taxonomy" id="81895"/>
    <lineage>
        <taxon>Bacteria</taxon>
        <taxon>Pseudomonadati</taxon>
        <taxon>Pseudomonadota</taxon>
        <taxon>Alphaproteobacteria</taxon>
        <taxon>Hyphomicrobiales</taxon>
        <taxon>Kaistiaceae</taxon>
        <taxon>Prosthecomicrobium</taxon>
    </lineage>
</organism>
<dbReference type="PANTHER" id="PTHR43762">
    <property type="entry name" value="L-GULONOLACTONE OXIDASE"/>
    <property type="match status" value="1"/>
</dbReference>
<dbReference type="Pfam" id="PF01565">
    <property type="entry name" value="FAD_binding_4"/>
    <property type="match status" value="1"/>
</dbReference>
<evidence type="ECO:0000259" key="3">
    <source>
        <dbReference type="PROSITE" id="PS51387"/>
    </source>
</evidence>
<reference evidence="4 5" key="1">
    <citation type="submission" date="2020-08" db="EMBL/GenBank/DDBJ databases">
        <title>Genomic Encyclopedia of Type Strains, Phase IV (KMG-IV): sequencing the most valuable type-strain genomes for metagenomic binning, comparative biology and taxonomic classification.</title>
        <authorList>
            <person name="Goeker M."/>
        </authorList>
    </citation>
    <scope>NUCLEOTIDE SEQUENCE [LARGE SCALE GENOMIC DNA]</scope>
    <source>
        <strain evidence="4 5">DSM 16268</strain>
    </source>
</reference>
<feature type="domain" description="FAD-binding PCMH-type" evidence="3">
    <location>
        <begin position="9"/>
        <end position="188"/>
    </location>
</feature>
<name>A0A7W9L1R1_9HYPH</name>
<dbReference type="AlphaFoldDB" id="A0A7W9L1R1"/>
<keyword evidence="5" id="KW-1185">Reference proteome</keyword>
<dbReference type="Proteomes" id="UP000523821">
    <property type="component" value="Unassembled WGS sequence"/>
</dbReference>
<dbReference type="PROSITE" id="PS51387">
    <property type="entry name" value="FAD_PCMH"/>
    <property type="match status" value="1"/>
</dbReference>
<proteinExistence type="predicted"/>
<comment type="caution">
    <text evidence="4">The sequence shown here is derived from an EMBL/GenBank/DDBJ whole genome shotgun (WGS) entry which is preliminary data.</text>
</comment>
<dbReference type="EMBL" id="JACHOO010000003">
    <property type="protein sequence ID" value="MBB5752903.1"/>
    <property type="molecule type" value="Genomic_DNA"/>
</dbReference>
<dbReference type="Gene3D" id="3.30.465.10">
    <property type="match status" value="1"/>
</dbReference>
<dbReference type="GO" id="GO:0003885">
    <property type="term" value="F:D-arabinono-1,4-lactone oxidase activity"/>
    <property type="evidence" value="ECO:0007669"/>
    <property type="project" value="TreeGrafter"/>
</dbReference>
<keyword evidence="1" id="KW-0274">FAD</keyword>
<dbReference type="InterPro" id="IPR016169">
    <property type="entry name" value="FAD-bd_PCMH_sub2"/>
</dbReference>
<evidence type="ECO:0000313" key="4">
    <source>
        <dbReference type="EMBL" id="MBB5752903.1"/>
    </source>
</evidence>
<dbReference type="SUPFAM" id="SSF56176">
    <property type="entry name" value="FAD-binding/transporter-associated domain-like"/>
    <property type="match status" value="1"/>
</dbReference>
<protein>
    <submittedName>
        <fullName evidence="4">FAD/FMN-containing dehydrogenase</fullName>
    </submittedName>
</protein>
<dbReference type="GO" id="GO:0071949">
    <property type="term" value="F:FAD binding"/>
    <property type="evidence" value="ECO:0007669"/>
    <property type="project" value="InterPro"/>
</dbReference>